<proteinExistence type="predicted"/>
<dbReference type="RefSeq" id="WP_169342723.1">
    <property type="nucleotide sequence ID" value="NZ_JABBJJ010000002.1"/>
</dbReference>
<evidence type="ECO:0000256" key="1">
    <source>
        <dbReference type="SAM" id="MobiDB-lite"/>
    </source>
</evidence>
<organism evidence="2 3">
    <name type="scientific">Pyxidicoccus fallax</name>
    <dbReference type="NCBI Taxonomy" id="394095"/>
    <lineage>
        <taxon>Bacteria</taxon>
        <taxon>Pseudomonadati</taxon>
        <taxon>Myxococcota</taxon>
        <taxon>Myxococcia</taxon>
        <taxon>Myxococcales</taxon>
        <taxon>Cystobacterineae</taxon>
        <taxon>Myxococcaceae</taxon>
        <taxon>Pyxidicoccus</taxon>
    </lineage>
</organism>
<name>A0A848L4A4_9BACT</name>
<gene>
    <name evidence="2" type="ORF">HG543_00995</name>
</gene>
<protein>
    <submittedName>
        <fullName evidence="2">Uncharacterized protein</fullName>
    </submittedName>
</protein>
<evidence type="ECO:0000313" key="2">
    <source>
        <dbReference type="EMBL" id="NMO13446.1"/>
    </source>
</evidence>
<reference evidence="2 3" key="1">
    <citation type="submission" date="2020-04" db="EMBL/GenBank/DDBJ databases">
        <title>Draft genome of Pyxidicoccus fallax type strain.</title>
        <authorList>
            <person name="Whitworth D.E."/>
        </authorList>
    </citation>
    <scope>NUCLEOTIDE SEQUENCE [LARGE SCALE GENOMIC DNA]</scope>
    <source>
        <strain evidence="2 3">DSM 14698</strain>
    </source>
</reference>
<dbReference type="AlphaFoldDB" id="A0A848L4A4"/>
<keyword evidence="3" id="KW-1185">Reference proteome</keyword>
<feature type="compositionally biased region" description="Basic and acidic residues" evidence="1">
    <location>
        <begin position="66"/>
        <end position="88"/>
    </location>
</feature>
<feature type="region of interest" description="Disordered" evidence="1">
    <location>
        <begin position="1"/>
        <end position="88"/>
    </location>
</feature>
<dbReference type="Proteomes" id="UP000518300">
    <property type="component" value="Unassembled WGS sequence"/>
</dbReference>
<comment type="caution">
    <text evidence="2">The sequence shown here is derived from an EMBL/GenBank/DDBJ whole genome shotgun (WGS) entry which is preliminary data.</text>
</comment>
<feature type="compositionally biased region" description="Basic and acidic residues" evidence="1">
    <location>
        <begin position="35"/>
        <end position="56"/>
    </location>
</feature>
<accession>A0A848L4A4</accession>
<sequence>MDPKDEYLKRGVGIPLDPAKQKDPEEAGDTVPAEGRAEHLNDITEQHGGQRTEVDLPWKGAPELQDEYRQKYDEKSNKKEAKKDDDKR</sequence>
<evidence type="ECO:0000313" key="3">
    <source>
        <dbReference type="Proteomes" id="UP000518300"/>
    </source>
</evidence>
<dbReference type="EMBL" id="JABBJJ010000002">
    <property type="protein sequence ID" value="NMO13446.1"/>
    <property type="molecule type" value="Genomic_DNA"/>
</dbReference>